<dbReference type="PANTHER" id="PTHR37283">
    <property type="entry name" value="PH DOMAIN-CONTAINING PROTEIN YHR131C"/>
    <property type="match status" value="1"/>
</dbReference>
<dbReference type="AlphaFoldDB" id="A0A0D2N8Z5"/>
<dbReference type="Proteomes" id="UP000054270">
    <property type="component" value="Unassembled WGS sequence"/>
</dbReference>
<dbReference type="Gene3D" id="2.30.29.30">
    <property type="entry name" value="Pleckstrin-homology domain (PH domain)/Phosphotyrosine-binding domain (PTB)"/>
    <property type="match status" value="1"/>
</dbReference>
<evidence type="ECO:0000313" key="2">
    <source>
        <dbReference type="Proteomes" id="UP000054270"/>
    </source>
</evidence>
<dbReference type="PANTHER" id="PTHR37283:SF1">
    <property type="entry name" value="PH DOMAIN-CONTAINING PROTEIN YHR131C"/>
    <property type="match status" value="1"/>
</dbReference>
<sequence>MDKGKVKARVPADDRPDPTDLLHEYTMQYAESGLGADYFKRRNVIRVRVEGEQFLLQADGVEMVVEWIEALQAAANIALDLDVRPMPRGPIFPRCASPFTLHTSR</sequence>
<dbReference type="EMBL" id="KN817640">
    <property type="protein sequence ID" value="KJA15594.1"/>
    <property type="molecule type" value="Genomic_DNA"/>
</dbReference>
<gene>
    <name evidence="1" type="ORF">HYPSUDRAFT_148918</name>
</gene>
<evidence type="ECO:0000313" key="1">
    <source>
        <dbReference type="EMBL" id="KJA15594.1"/>
    </source>
</evidence>
<dbReference type="OrthoDB" id="5865767at2759"/>
<protein>
    <submittedName>
        <fullName evidence="1">Uncharacterized protein</fullName>
    </submittedName>
</protein>
<proteinExistence type="predicted"/>
<keyword evidence="2" id="KW-1185">Reference proteome</keyword>
<dbReference type="STRING" id="945553.A0A0D2N8Z5"/>
<accession>A0A0D2N8Z5</accession>
<dbReference type="OMA" id="IFPRCAS"/>
<organism evidence="1 2">
    <name type="scientific">Hypholoma sublateritium (strain FD-334 SS-4)</name>
    <dbReference type="NCBI Taxonomy" id="945553"/>
    <lineage>
        <taxon>Eukaryota</taxon>
        <taxon>Fungi</taxon>
        <taxon>Dikarya</taxon>
        <taxon>Basidiomycota</taxon>
        <taxon>Agaricomycotina</taxon>
        <taxon>Agaricomycetes</taxon>
        <taxon>Agaricomycetidae</taxon>
        <taxon>Agaricales</taxon>
        <taxon>Agaricineae</taxon>
        <taxon>Strophariaceae</taxon>
        <taxon>Hypholoma</taxon>
    </lineage>
</organism>
<dbReference type="SUPFAM" id="SSF50729">
    <property type="entry name" value="PH domain-like"/>
    <property type="match status" value="1"/>
</dbReference>
<dbReference type="InterPro" id="IPR011993">
    <property type="entry name" value="PH-like_dom_sf"/>
</dbReference>
<reference evidence="2" key="1">
    <citation type="submission" date="2014-04" db="EMBL/GenBank/DDBJ databases">
        <title>Evolutionary Origins and Diversification of the Mycorrhizal Mutualists.</title>
        <authorList>
            <consortium name="DOE Joint Genome Institute"/>
            <consortium name="Mycorrhizal Genomics Consortium"/>
            <person name="Kohler A."/>
            <person name="Kuo A."/>
            <person name="Nagy L.G."/>
            <person name="Floudas D."/>
            <person name="Copeland A."/>
            <person name="Barry K.W."/>
            <person name="Cichocki N."/>
            <person name="Veneault-Fourrey C."/>
            <person name="LaButti K."/>
            <person name="Lindquist E.A."/>
            <person name="Lipzen A."/>
            <person name="Lundell T."/>
            <person name="Morin E."/>
            <person name="Murat C."/>
            <person name="Riley R."/>
            <person name="Ohm R."/>
            <person name="Sun H."/>
            <person name="Tunlid A."/>
            <person name="Henrissat B."/>
            <person name="Grigoriev I.V."/>
            <person name="Hibbett D.S."/>
            <person name="Martin F."/>
        </authorList>
    </citation>
    <scope>NUCLEOTIDE SEQUENCE [LARGE SCALE GENOMIC DNA]</scope>
    <source>
        <strain evidence="2">FD-334 SS-4</strain>
    </source>
</reference>
<name>A0A0D2N8Z5_HYPSF</name>